<evidence type="ECO:0000256" key="1">
    <source>
        <dbReference type="SAM" id="Phobius"/>
    </source>
</evidence>
<organism evidence="2 3">
    <name type="scientific">Legionella steelei</name>
    <dbReference type="NCBI Taxonomy" id="947033"/>
    <lineage>
        <taxon>Bacteria</taxon>
        <taxon>Pseudomonadati</taxon>
        <taxon>Pseudomonadota</taxon>
        <taxon>Gammaproteobacteria</taxon>
        <taxon>Legionellales</taxon>
        <taxon>Legionellaceae</taxon>
        <taxon>Legionella</taxon>
    </lineage>
</organism>
<sequence>MSLLIQEVIIILAILQRTTQALTIQVVTTTLDGGLTVIGATGVHIGGTPVGMVVGIVAGTVVAGMVAAGMAVGMEVVATGDKIKFS</sequence>
<evidence type="ECO:0000313" key="2">
    <source>
        <dbReference type="EMBL" id="KTD69692.1"/>
    </source>
</evidence>
<dbReference type="Proteomes" id="UP000054926">
    <property type="component" value="Unassembled WGS sequence"/>
</dbReference>
<comment type="caution">
    <text evidence="2">The sequence shown here is derived from an EMBL/GenBank/DDBJ whole genome shotgun (WGS) entry which is preliminary data.</text>
</comment>
<keyword evidence="1" id="KW-0812">Transmembrane</keyword>
<protein>
    <recommendedName>
        <fullName evidence="4">Transmembrane protein</fullName>
    </recommendedName>
</protein>
<dbReference type="EMBL" id="LNYY01000019">
    <property type="protein sequence ID" value="KTD69692.1"/>
    <property type="molecule type" value="Genomic_DNA"/>
</dbReference>
<gene>
    <name evidence="2" type="ORF">Lste_2850</name>
</gene>
<keyword evidence="3" id="KW-1185">Reference proteome</keyword>
<accession>A0A0W0ZJV1</accession>
<evidence type="ECO:0008006" key="4">
    <source>
        <dbReference type="Google" id="ProtNLM"/>
    </source>
</evidence>
<proteinExistence type="predicted"/>
<dbReference type="AlphaFoldDB" id="A0A0W0ZJV1"/>
<dbReference type="PATRIC" id="fig|947033.5.peg.3022"/>
<reference evidence="2 3" key="1">
    <citation type="submission" date="2015-11" db="EMBL/GenBank/DDBJ databases">
        <title>Genomic analysis of 38 Legionella species identifies large and diverse effector repertoires.</title>
        <authorList>
            <person name="Burstein D."/>
            <person name="Amaro F."/>
            <person name="Zusman T."/>
            <person name="Lifshitz Z."/>
            <person name="Cohen O."/>
            <person name="Gilbert J.A."/>
            <person name="Pupko T."/>
            <person name="Shuman H.A."/>
            <person name="Segal G."/>
        </authorList>
    </citation>
    <scope>NUCLEOTIDE SEQUENCE [LARGE SCALE GENOMIC DNA]</scope>
    <source>
        <strain evidence="2 3">IMVS3376</strain>
    </source>
</reference>
<keyword evidence="1" id="KW-1133">Transmembrane helix</keyword>
<evidence type="ECO:0000313" key="3">
    <source>
        <dbReference type="Proteomes" id="UP000054926"/>
    </source>
</evidence>
<keyword evidence="1" id="KW-0472">Membrane</keyword>
<feature type="transmembrane region" description="Helical" evidence="1">
    <location>
        <begin position="52"/>
        <end position="78"/>
    </location>
</feature>
<name>A0A0W0ZJV1_9GAMM</name>